<proteinExistence type="predicted"/>
<evidence type="ECO:0000313" key="2">
    <source>
        <dbReference type="Proteomes" id="UP001160301"/>
    </source>
</evidence>
<dbReference type="EMBL" id="JARZHI010000003">
    <property type="protein sequence ID" value="MDI1428780.1"/>
    <property type="molecule type" value="Genomic_DNA"/>
</dbReference>
<gene>
    <name evidence="1" type="ORF">QHF89_04720</name>
</gene>
<name>A0ABT6NKL3_9BACT</name>
<comment type="caution">
    <text evidence="1">The sequence shown here is derived from an EMBL/GenBank/DDBJ whole genome shotgun (WGS) entry which is preliminary data.</text>
</comment>
<dbReference type="RefSeq" id="WP_136967306.1">
    <property type="nucleotide sequence ID" value="NZ_JARZHI010000003.1"/>
</dbReference>
<reference evidence="1 2" key="1">
    <citation type="submission" date="2023-04" db="EMBL/GenBank/DDBJ databases">
        <title>The genome sequence of Polyangium sorediatum DSM14670.</title>
        <authorList>
            <person name="Zhang X."/>
        </authorList>
    </citation>
    <scope>NUCLEOTIDE SEQUENCE [LARGE SCALE GENOMIC DNA]</scope>
    <source>
        <strain evidence="1 2">DSM 14670</strain>
    </source>
</reference>
<evidence type="ECO:0000313" key="1">
    <source>
        <dbReference type="EMBL" id="MDI1428780.1"/>
    </source>
</evidence>
<protein>
    <submittedName>
        <fullName evidence="1">Uncharacterized protein</fullName>
    </submittedName>
</protein>
<dbReference type="Proteomes" id="UP001160301">
    <property type="component" value="Unassembled WGS sequence"/>
</dbReference>
<accession>A0ABT6NKL3</accession>
<keyword evidence="2" id="KW-1185">Reference proteome</keyword>
<organism evidence="1 2">
    <name type="scientific">Polyangium sorediatum</name>
    <dbReference type="NCBI Taxonomy" id="889274"/>
    <lineage>
        <taxon>Bacteria</taxon>
        <taxon>Pseudomonadati</taxon>
        <taxon>Myxococcota</taxon>
        <taxon>Polyangia</taxon>
        <taxon>Polyangiales</taxon>
        <taxon>Polyangiaceae</taxon>
        <taxon>Polyangium</taxon>
    </lineage>
</organism>
<sequence length="393" mass="41454">MKKAEIDALVHAHRGSARAVAFLHVLRQPALAPDDHTFLAEHAHELTSADLLRWRARTSSADRTPILAALAKLGADKPAEFEHEVLNAPGLSFEDQEWEALADLVRGKVPPALQARIERKETRAPAPVVVFTPADEPVDLAAMFDLDEGSAPDASASKEGDGALFGGGALGDDLDLGFGDDEGDPLFADPFAGLTVDDALEKVQTGTNGDERAMLLDWLAAQGVDAARLMSVALASLHQGPVASPVVAWIGKRLVSKADWETNGAALFLALVQRRAFAELQEFVAQAAGASPELTEARLAAFGHVLLDVTQSAIKEKDEARAAATLAALSALDATDETRKKLGALKQALHEAQASAVLVTLLDLVDQRARAHGENPTEGMIAAVHALSDALSS</sequence>